<organism evidence="2 3">
    <name type="scientific">Apiospora saccharicola</name>
    <dbReference type="NCBI Taxonomy" id="335842"/>
    <lineage>
        <taxon>Eukaryota</taxon>
        <taxon>Fungi</taxon>
        <taxon>Dikarya</taxon>
        <taxon>Ascomycota</taxon>
        <taxon>Pezizomycotina</taxon>
        <taxon>Sordariomycetes</taxon>
        <taxon>Xylariomycetidae</taxon>
        <taxon>Amphisphaeriales</taxon>
        <taxon>Apiosporaceae</taxon>
        <taxon>Apiospora</taxon>
    </lineage>
</organism>
<dbReference type="Proteomes" id="UP001446871">
    <property type="component" value="Unassembled WGS sequence"/>
</dbReference>
<dbReference type="EMBL" id="JAQQWM010000002">
    <property type="protein sequence ID" value="KAK8078313.1"/>
    <property type="molecule type" value="Genomic_DNA"/>
</dbReference>
<proteinExistence type="predicted"/>
<evidence type="ECO:0000313" key="3">
    <source>
        <dbReference type="Proteomes" id="UP001446871"/>
    </source>
</evidence>
<sequence>MLMQRGGALFSQNVTRSLLATRGPRKAGETELSVDAENGRKSDSGGCDICLLVPEDLSGQRL</sequence>
<feature type="region of interest" description="Disordered" evidence="1">
    <location>
        <begin position="20"/>
        <end position="43"/>
    </location>
</feature>
<keyword evidence="3" id="KW-1185">Reference proteome</keyword>
<name>A0ABR1W479_9PEZI</name>
<protein>
    <submittedName>
        <fullName evidence="2">Uncharacterized protein</fullName>
    </submittedName>
</protein>
<evidence type="ECO:0000256" key="1">
    <source>
        <dbReference type="SAM" id="MobiDB-lite"/>
    </source>
</evidence>
<comment type="caution">
    <text evidence="2">The sequence shown here is derived from an EMBL/GenBank/DDBJ whole genome shotgun (WGS) entry which is preliminary data.</text>
</comment>
<accession>A0ABR1W479</accession>
<reference evidence="2 3" key="1">
    <citation type="submission" date="2023-01" db="EMBL/GenBank/DDBJ databases">
        <title>Analysis of 21 Apiospora genomes using comparative genomics revels a genus with tremendous synthesis potential of carbohydrate active enzymes and secondary metabolites.</title>
        <authorList>
            <person name="Sorensen T."/>
        </authorList>
    </citation>
    <scope>NUCLEOTIDE SEQUENCE [LARGE SCALE GENOMIC DNA]</scope>
    <source>
        <strain evidence="2 3">CBS 83171</strain>
    </source>
</reference>
<gene>
    <name evidence="2" type="ORF">PG996_004483</name>
</gene>
<evidence type="ECO:0000313" key="2">
    <source>
        <dbReference type="EMBL" id="KAK8078313.1"/>
    </source>
</evidence>